<dbReference type="EMBL" id="JABAIK010000002">
    <property type="protein sequence ID" value="NLS11961.1"/>
    <property type="molecule type" value="Genomic_DNA"/>
</dbReference>
<keyword evidence="2" id="KW-1185">Reference proteome</keyword>
<sequence>MHSESYYYAAFSAALMAGAEPKLAQKIGYHMAYFCHNVPPKKGLEPLDIRNLIPSEGEGWGDDKRPFIANRWQEEGRGEPQWRQRRPINPLHHVDWLKGGVLNLRGRELGRTNTFGNKPESNDVSSRDILETVAENRATLDCEEVVFRRALKRLNEIIQRSLSCGEEYPSDITQFCSALYDVVALLHGDQHASYWLMVAAVDCYLWGKNLAWSSNQASLLAHESANKPMYASAQRLQTALVLGESEPLLWQCLMDQLHYLPRAQQIQCVVLGIAYRAELIDLLDEKQQAHRDWLNITPFVPQAHSEPIS</sequence>
<dbReference type="Proteomes" id="UP000535589">
    <property type="component" value="Unassembled WGS sequence"/>
</dbReference>
<comment type="caution">
    <text evidence="1">The sequence shown here is derived from an EMBL/GenBank/DDBJ whole genome shotgun (WGS) entry which is preliminary data.</text>
</comment>
<protein>
    <submittedName>
        <fullName evidence="1">Uncharacterized protein</fullName>
    </submittedName>
</protein>
<proteinExistence type="predicted"/>
<evidence type="ECO:0000313" key="2">
    <source>
        <dbReference type="Proteomes" id="UP000535589"/>
    </source>
</evidence>
<gene>
    <name evidence="1" type="ORF">HGP28_03530</name>
</gene>
<name>A0A7X8TNF6_9VIBR</name>
<reference evidence="1 2" key="1">
    <citation type="submission" date="2020-04" db="EMBL/GenBank/DDBJ databases">
        <title>Vibrio sp. SM6, a novel species isolated from seawater.</title>
        <authorList>
            <person name="Wang X."/>
        </authorList>
    </citation>
    <scope>NUCLEOTIDE SEQUENCE [LARGE SCALE GENOMIC DNA]</scope>
    <source>
        <strain evidence="1 2">SM6</strain>
    </source>
</reference>
<accession>A0A7X8TNF6</accession>
<evidence type="ECO:0000313" key="1">
    <source>
        <dbReference type="EMBL" id="NLS11961.1"/>
    </source>
</evidence>
<dbReference type="RefSeq" id="WP_168835051.1">
    <property type="nucleotide sequence ID" value="NZ_JABAIK010000002.1"/>
</dbReference>
<organism evidence="1 2">
    <name type="scientific">Vibrio agarilyticus</name>
    <dbReference type="NCBI Taxonomy" id="2726741"/>
    <lineage>
        <taxon>Bacteria</taxon>
        <taxon>Pseudomonadati</taxon>
        <taxon>Pseudomonadota</taxon>
        <taxon>Gammaproteobacteria</taxon>
        <taxon>Vibrionales</taxon>
        <taxon>Vibrionaceae</taxon>
        <taxon>Vibrio</taxon>
    </lineage>
</organism>
<dbReference type="AlphaFoldDB" id="A0A7X8TNF6"/>